<dbReference type="SUPFAM" id="SSF53098">
    <property type="entry name" value="Ribonuclease H-like"/>
    <property type="match status" value="1"/>
</dbReference>
<dbReference type="HOGENOM" id="CLU_027402_4_2_10"/>
<dbReference type="GO" id="GO:0015074">
    <property type="term" value="P:DNA integration"/>
    <property type="evidence" value="ECO:0007669"/>
    <property type="project" value="InterPro"/>
</dbReference>
<dbReference type="Pfam" id="PF13333">
    <property type="entry name" value="rve_2"/>
    <property type="match status" value="1"/>
</dbReference>
<dbReference type="InterPro" id="IPR012337">
    <property type="entry name" value="RNaseH-like_sf"/>
</dbReference>
<protein>
    <submittedName>
        <fullName evidence="2">Integrase catalytic region</fullName>
    </submittedName>
</protein>
<dbReference type="NCBIfam" id="NF033516">
    <property type="entry name" value="transpos_IS3"/>
    <property type="match status" value="1"/>
</dbReference>
<dbReference type="Gene3D" id="3.30.420.10">
    <property type="entry name" value="Ribonuclease H-like superfamily/Ribonuclease H"/>
    <property type="match status" value="1"/>
</dbReference>
<evidence type="ECO:0000313" key="2">
    <source>
        <dbReference type="EMBL" id="ADB39691.1"/>
    </source>
</evidence>
<sequence length="296" mass="34598">MRYDFIRSLAGEFNIEMLCAALEVSRTAYYRYRRGASYQQTTHQQAKKQLVEQVFWAHKRRYGSRRIVAELREQGYQIVRQRVRSLMKIADLQPIQPKSFVPRTTDSTHGKGYWPNLLLDQSVPTAPNLVWVSDITYLPLVNGEWAYLGGWLDLFSRRIVGWRVDDNMEDALVTSPLRMALQSRQPAHGLITHSDRGGQYVSNDLQELISLWRIRPSMSRADDPYDNAFAESFWSRLKAELLEGGVFMSVDDARTEIFEYIETYYNRVRKHSSLGYKSPEQFEKEYYTKHASSVCR</sequence>
<dbReference type="GO" id="GO:0003676">
    <property type="term" value="F:nucleic acid binding"/>
    <property type="evidence" value="ECO:0007669"/>
    <property type="project" value="InterPro"/>
</dbReference>
<dbReference type="Pfam" id="PF13276">
    <property type="entry name" value="HTH_21"/>
    <property type="match status" value="1"/>
</dbReference>
<dbReference type="STRING" id="504472.Slin_3686"/>
<dbReference type="InterPro" id="IPR001584">
    <property type="entry name" value="Integrase_cat-core"/>
</dbReference>
<organism evidence="2 3">
    <name type="scientific">Spirosoma linguale (strain ATCC 33905 / DSM 74 / LMG 10896 / Claus 1)</name>
    <dbReference type="NCBI Taxonomy" id="504472"/>
    <lineage>
        <taxon>Bacteria</taxon>
        <taxon>Pseudomonadati</taxon>
        <taxon>Bacteroidota</taxon>
        <taxon>Cytophagia</taxon>
        <taxon>Cytophagales</taxon>
        <taxon>Cytophagaceae</taxon>
        <taxon>Spirosoma</taxon>
    </lineage>
</organism>
<evidence type="ECO:0000259" key="1">
    <source>
        <dbReference type="PROSITE" id="PS50994"/>
    </source>
</evidence>
<dbReference type="RefSeq" id="WP_012928210.1">
    <property type="nucleotide sequence ID" value="NC_013730.1"/>
</dbReference>
<dbReference type="AlphaFoldDB" id="D2QRD7"/>
<dbReference type="eggNOG" id="COG2801">
    <property type="taxonomic scope" value="Bacteria"/>
</dbReference>
<feature type="domain" description="Integrase catalytic" evidence="1">
    <location>
        <begin position="123"/>
        <end position="286"/>
    </location>
</feature>
<accession>D2QRD7</accession>
<dbReference type="EMBL" id="CP001769">
    <property type="protein sequence ID" value="ADB39691.1"/>
    <property type="molecule type" value="Genomic_DNA"/>
</dbReference>
<dbReference type="KEGG" id="sli:Slin_3686"/>
<dbReference type="Proteomes" id="UP000002028">
    <property type="component" value="Chromosome"/>
</dbReference>
<evidence type="ECO:0000313" key="3">
    <source>
        <dbReference type="Proteomes" id="UP000002028"/>
    </source>
</evidence>
<proteinExistence type="predicted"/>
<dbReference type="InterPro" id="IPR050900">
    <property type="entry name" value="Transposase_IS3/IS150/IS904"/>
</dbReference>
<dbReference type="PANTHER" id="PTHR46889:SF4">
    <property type="entry name" value="TRANSPOSASE INSO FOR INSERTION SEQUENCE ELEMENT IS911B-RELATED"/>
    <property type="match status" value="1"/>
</dbReference>
<dbReference type="Pfam" id="PF00665">
    <property type="entry name" value="rve"/>
    <property type="match status" value="1"/>
</dbReference>
<dbReference type="InterPro" id="IPR048020">
    <property type="entry name" value="Transpos_IS3"/>
</dbReference>
<gene>
    <name evidence="2" type="ordered locus">Slin_3686</name>
</gene>
<keyword evidence="3" id="KW-1185">Reference proteome</keyword>
<dbReference type="PANTHER" id="PTHR46889">
    <property type="entry name" value="TRANSPOSASE INSF FOR INSERTION SEQUENCE IS3B-RELATED"/>
    <property type="match status" value="1"/>
</dbReference>
<name>D2QRD7_SPILD</name>
<reference evidence="2 3" key="1">
    <citation type="journal article" date="2010" name="Stand. Genomic Sci.">
        <title>Complete genome sequence of Spirosoma linguale type strain (1).</title>
        <authorList>
            <person name="Lail K."/>
            <person name="Sikorski J."/>
            <person name="Saunders E."/>
            <person name="Lapidus A."/>
            <person name="Glavina Del Rio T."/>
            <person name="Copeland A."/>
            <person name="Tice H."/>
            <person name="Cheng J.-F."/>
            <person name="Lucas S."/>
            <person name="Nolan M."/>
            <person name="Bruce D."/>
            <person name="Goodwin L."/>
            <person name="Pitluck S."/>
            <person name="Ivanova N."/>
            <person name="Mavromatis K."/>
            <person name="Ovchinnikova G."/>
            <person name="Pati A."/>
            <person name="Chen A."/>
            <person name="Palaniappan K."/>
            <person name="Land M."/>
            <person name="Hauser L."/>
            <person name="Chang Y.-J."/>
            <person name="Jeffries C.D."/>
            <person name="Chain P."/>
            <person name="Brettin T."/>
            <person name="Detter J.C."/>
            <person name="Schuetze A."/>
            <person name="Rohde M."/>
            <person name="Tindall B.J."/>
            <person name="Goeker M."/>
            <person name="Bristow J."/>
            <person name="Eisen J.A."/>
            <person name="Markowitz V."/>
            <person name="Hugenholtz P."/>
            <person name="Kyrpides N.C."/>
            <person name="Klenk H.-P."/>
            <person name="Chen F."/>
        </authorList>
    </citation>
    <scope>NUCLEOTIDE SEQUENCE [LARGE SCALE GENOMIC DNA]</scope>
    <source>
        <strain evidence="3">ATCC 33905 / DSM 74 / LMG 10896 / Claus 1</strain>
    </source>
</reference>
<dbReference type="InterPro" id="IPR025948">
    <property type="entry name" value="HTH-like_dom"/>
</dbReference>
<dbReference type="PROSITE" id="PS50994">
    <property type="entry name" value="INTEGRASE"/>
    <property type="match status" value="1"/>
</dbReference>
<dbReference type="InterPro" id="IPR036397">
    <property type="entry name" value="RNaseH_sf"/>
</dbReference>